<evidence type="ECO:0000313" key="2">
    <source>
        <dbReference type="EMBL" id="KAF2710729.1"/>
    </source>
</evidence>
<evidence type="ECO:0008006" key="4">
    <source>
        <dbReference type="Google" id="ProtNLM"/>
    </source>
</evidence>
<feature type="region of interest" description="Disordered" evidence="1">
    <location>
        <begin position="1"/>
        <end position="63"/>
    </location>
</feature>
<name>A0A6G1KD05_9PLEO</name>
<dbReference type="Proteomes" id="UP000799428">
    <property type="component" value="Unassembled WGS sequence"/>
</dbReference>
<feature type="compositionally biased region" description="Polar residues" evidence="1">
    <location>
        <begin position="1"/>
        <end position="10"/>
    </location>
</feature>
<dbReference type="AlphaFoldDB" id="A0A6G1KD05"/>
<dbReference type="OrthoDB" id="5988651at2759"/>
<accession>A0A6G1KD05</accession>
<protein>
    <recommendedName>
        <fullName evidence="4">SMP domain-containing protein</fullName>
    </recommendedName>
</protein>
<keyword evidence="3" id="KW-1185">Reference proteome</keyword>
<proteinExistence type="predicted"/>
<reference evidence="2" key="1">
    <citation type="journal article" date="2020" name="Stud. Mycol.">
        <title>101 Dothideomycetes genomes: a test case for predicting lifestyles and emergence of pathogens.</title>
        <authorList>
            <person name="Haridas S."/>
            <person name="Albert R."/>
            <person name="Binder M."/>
            <person name="Bloem J."/>
            <person name="Labutti K."/>
            <person name="Salamov A."/>
            <person name="Andreopoulos B."/>
            <person name="Baker S."/>
            <person name="Barry K."/>
            <person name="Bills G."/>
            <person name="Bluhm B."/>
            <person name="Cannon C."/>
            <person name="Castanera R."/>
            <person name="Culley D."/>
            <person name="Daum C."/>
            <person name="Ezra D."/>
            <person name="Gonzalez J."/>
            <person name="Henrissat B."/>
            <person name="Kuo A."/>
            <person name="Liang C."/>
            <person name="Lipzen A."/>
            <person name="Lutzoni F."/>
            <person name="Magnuson J."/>
            <person name="Mondo S."/>
            <person name="Nolan M."/>
            <person name="Ohm R."/>
            <person name="Pangilinan J."/>
            <person name="Park H.-J."/>
            <person name="Ramirez L."/>
            <person name="Alfaro M."/>
            <person name="Sun H."/>
            <person name="Tritt A."/>
            <person name="Yoshinaga Y."/>
            <person name="Zwiers L.-H."/>
            <person name="Turgeon B."/>
            <person name="Goodwin S."/>
            <person name="Spatafora J."/>
            <person name="Crous P."/>
            <person name="Grigoriev I."/>
        </authorList>
    </citation>
    <scope>NUCLEOTIDE SEQUENCE</scope>
    <source>
        <strain evidence="2">CBS 279.74</strain>
    </source>
</reference>
<gene>
    <name evidence="2" type="ORF">K504DRAFT_500673</name>
</gene>
<evidence type="ECO:0000313" key="3">
    <source>
        <dbReference type="Proteomes" id="UP000799428"/>
    </source>
</evidence>
<dbReference type="EMBL" id="MU005768">
    <property type="protein sequence ID" value="KAF2710729.1"/>
    <property type="molecule type" value="Genomic_DNA"/>
</dbReference>
<evidence type="ECO:0000256" key="1">
    <source>
        <dbReference type="SAM" id="MobiDB-lite"/>
    </source>
</evidence>
<sequence length="63" mass="6138">MSNPNPSKTQMTKEDAGRIQSSQAKGGKDTGKGSFAAIAQSAGDKNAKGAGAGAGASANAEKK</sequence>
<organism evidence="2 3">
    <name type="scientific">Pleomassaria siparia CBS 279.74</name>
    <dbReference type="NCBI Taxonomy" id="1314801"/>
    <lineage>
        <taxon>Eukaryota</taxon>
        <taxon>Fungi</taxon>
        <taxon>Dikarya</taxon>
        <taxon>Ascomycota</taxon>
        <taxon>Pezizomycotina</taxon>
        <taxon>Dothideomycetes</taxon>
        <taxon>Pleosporomycetidae</taxon>
        <taxon>Pleosporales</taxon>
        <taxon>Pleomassariaceae</taxon>
        <taxon>Pleomassaria</taxon>
    </lineage>
</organism>